<comment type="caution">
    <text evidence="1">The sequence shown here is derived from an EMBL/GenBank/DDBJ whole genome shotgun (WGS) entry which is preliminary data.</text>
</comment>
<gene>
    <name evidence="1" type="ORF">EVAR_69033_1</name>
</gene>
<evidence type="ECO:0000313" key="2">
    <source>
        <dbReference type="Proteomes" id="UP000299102"/>
    </source>
</evidence>
<evidence type="ECO:0000313" key="1">
    <source>
        <dbReference type="EMBL" id="GBP98182.1"/>
    </source>
</evidence>
<dbReference type="InterPro" id="IPR036397">
    <property type="entry name" value="RNaseH_sf"/>
</dbReference>
<keyword evidence="2" id="KW-1185">Reference proteome</keyword>
<dbReference type="Gene3D" id="3.30.420.10">
    <property type="entry name" value="Ribonuclease H-like superfamily/Ribonuclease H"/>
    <property type="match status" value="1"/>
</dbReference>
<dbReference type="AlphaFoldDB" id="A0A4C2AEF3"/>
<dbReference type="InterPro" id="IPR012337">
    <property type="entry name" value="RNaseH-like_sf"/>
</dbReference>
<dbReference type="STRING" id="151549.A0A4C2AEF3"/>
<dbReference type="GO" id="GO:0003676">
    <property type="term" value="F:nucleic acid binding"/>
    <property type="evidence" value="ECO:0007669"/>
    <property type="project" value="InterPro"/>
</dbReference>
<dbReference type="Proteomes" id="UP000299102">
    <property type="component" value="Unassembled WGS sequence"/>
</dbReference>
<sequence>MAALPPERSEITRPFTHTGLDFAGPFDIKSYSGRACRISKGYVCIFVCFSTTAIHLEATSDLSTQAFSAAFNRFVSRRGCPQHLHSANYAHQTILWHFIPAGAPHMGWLWEAGVKSFKLHFRKVAVSNKNTFEEFTTLLSKIEACLNSRPISPISANPIDLCALTPGHFLIGGPILSSVDPKELESDQKHQEFAKIFAAGDVAKTNYTLQKRTTNFRPIHPSYKCAHPVEKDTIRPMEVDPGSFMFRAEKLSTEQYNNKQT</sequence>
<name>A0A4C2AEF3_EUMVA</name>
<reference evidence="1 2" key="1">
    <citation type="journal article" date="2019" name="Commun. Biol.">
        <title>The bagworm genome reveals a unique fibroin gene that provides high tensile strength.</title>
        <authorList>
            <person name="Kono N."/>
            <person name="Nakamura H."/>
            <person name="Ohtoshi R."/>
            <person name="Tomita M."/>
            <person name="Numata K."/>
            <person name="Arakawa K."/>
        </authorList>
    </citation>
    <scope>NUCLEOTIDE SEQUENCE [LARGE SCALE GENOMIC DNA]</scope>
</reference>
<dbReference type="SUPFAM" id="SSF53098">
    <property type="entry name" value="Ribonuclease H-like"/>
    <property type="match status" value="1"/>
</dbReference>
<evidence type="ECO:0008006" key="3">
    <source>
        <dbReference type="Google" id="ProtNLM"/>
    </source>
</evidence>
<organism evidence="1 2">
    <name type="scientific">Eumeta variegata</name>
    <name type="common">Bagworm moth</name>
    <name type="synonym">Eumeta japonica</name>
    <dbReference type="NCBI Taxonomy" id="151549"/>
    <lineage>
        <taxon>Eukaryota</taxon>
        <taxon>Metazoa</taxon>
        <taxon>Ecdysozoa</taxon>
        <taxon>Arthropoda</taxon>
        <taxon>Hexapoda</taxon>
        <taxon>Insecta</taxon>
        <taxon>Pterygota</taxon>
        <taxon>Neoptera</taxon>
        <taxon>Endopterygota</taxon>
        <taxon>Lepidoptera</taxon>
        <taxon>Glossata</taxon>
        <taxon>Ditrysia</taxon>
        <taxon>Tineoidea</taxon>
        <taxon>Psychidae</taxon>
        <taxon>Oiketicinae</taxon>
        <taxon>Eumeta</taxon>
    </lineage>
</organism>
<accession>A0A4C2AEF3</accession>
<dbReference type="OrthoDB" id="5986643at2759"/>
<proteinExistence type="predicted"/>
<dbReference type="PANTHER" id="PTHR47331:SF1">
    <property type="entry name" value="GAG-LIKE PROTEIN"/>
    <property type="match status" value="1"/>
</dbReference>
<dbReference type="EMBL" id="BGZK01003085">
    <property type="protein sequence ID" value="GBP98182.1"/>
    <property type="molecule type" value="Genomic_DNA"/>
</dbReference>
<protein>
    <recommendedName>
        <fullName evidence="3">Integrase catalytic domain-containing protein</fullName>
    </recommendedName>
</protein>
<dbReference type="PANTHER" id="PTHR47331">
    <property type="entry name" value="PHD-TYPE DOMAIN-CONTAINING PROTEIN"/>
    <property type="match status" value="1"/>
</dbReference>